<dbReference type="InterPro" id="IPR006026">
    <property type="entry name" value="Peptidase_Metallo"/>
</dbReference>
<evidence type="ECO:0000256" key="2">
    <source>
        <dbReference type="ARBA" id="ARBA00022670"/>
    </source>
</evidence>
<dbReference type="InterPro" id="IPR001818">
    <property type="entry name" value="Pept_M10_metallopeptidase"/>
</dbReference>
<comment type="caution">
    <text evidence="8">The sequence shown here is derived from an EMBL/GenBank/DDBJ whole genome shotgun (WGS) entry which is preliminary data.</text>
</comment>
<name>A0ABU7CUZ5_9TELE</name>
<dbReference type="Gene3D" id="3.40.390.10">
    <property type="entry name" value="Collagenase (Catalytic Domain)"/>
    <property type="match status" value="1"/>
</dbReference>
<evidence type="ECO:0000256" key="3">
    <source>
        <dbReference type="ARBA" id="ARBA00022723"/>
    </source>
</evidence>
<keyword evidence="9" id="KW-1185">Reference proteome</keyword>
<dbReference type="InterPro" id="IPR024079">
    <property type="entry name" value="MetalloPept_cat_dom_sf"/>
</dbReference>
<dbReference type="PANTHER" id="PTHR10201">
    <property type="entry name" value="MATRIX METALLOPROTEINASE"/>
    <property type="match status" value="1"/>
</dbReference>
<dbReference type="InterPro" id="IPR036365">
    <property type="entry name" value="PGBD-like_sf"/>
</dbReference>
<dbReference type="EMBL" id="JAHUTJ010004749">
    <property type="protein sequence ID" value="MED6265966.1"/>
    <property type="molecule type" value="Genomic_DNA"/>
</dbReference>
<evidence type="ECO:0000256" key="5">
    <source>
        <dbReference type="ARBA" id="ARBA00022833"/>
    </source>
</evidence>
<keyword evidence="3" id="KW-0479">Metal-binding</keyword>
<evidence type="ECO:0000256" key="6">
    <source>
        <dbReference type="ARBA" id="ARBA00023049"/>
    </source>
</evidence>
<dbReference type="SMART" id="SM00235">
    <property type="entry name" value="ZnMc"/>
    <property type="match status" value="1"/>
</dbReference>
<evidence type="ECO:0000313" key="9">
    <source>
        <dbReference type="Proteomes" id="UP001352852"/>
    </source>
</evidence>
<accession>A0ABU7CUZ5</accession>
<keyword evidence="4" id="KW-0378">Hydrolase</keyword>
<evidence type="ECO:0000313" key="8">
    <source>
        <dbReference type="EMBL" id="MED6265966.1"/>
    </source>
</evidence>
<dbReference type="InterPro" id="IPR021190">
    <property type="entry name" value="Pept_M10A"/>
</dbReference>
<dbReference type="Pfam" id="PF00413">
    <property type="entry name" value="Peptidase_M10"/>
    <property type="match status" value="1"/>
</dbReference>
<dbReference type="SUPFAM" id="SSF55486">
    <property type="entry name" value="Metalloproteases ('zincins'), catalytic domain"/>
    <property type="match status" value="1"/>
</dbReference>
<evidence type="ECO:0000256" key="4">
    <source>
        <dbReference type="ARBA" id="ARBA00022801"/>
    </source>
</evidence>
<dbReference type="PANTHER" id="PTHR10201:SF316">
    <property type="entry name" value="STROMELYSIN-2 PRECURSOR"/>
    <property type="match status" value="1"/>
</dbReference>
<dbReference type="PRINTS" id="PR00138">
    <property type="entry name" value="MATRIXIN"/>
</dbReference>
<reference evidence="8 9" key="1">
    <citation type="submission" date="2021-06" db="EMBL/GenBank/DDBJ databases">
        <authorList>
            <person name="Palmer J.M."/>
        </authorList>
    </citation>
    <scope>NUCLEOTIDE SEQUENCE [LARGE SCALE GENOMIC DNA]</scope>
    <source>
        <strain evidence="8 9">CL_MEX2019</strain>
        <tissue evidence="8">Muscle</tissue>
    </source>
</reference>
<proteinExistence type="inferred from homology"/>
<dbReference type="SUPFAM" id="SSF47090">
    <property type="entry name" value="PGBD-like"/>
    <property type="match status" value="1"/>
</dbReference>
<sequence>MTGQLDSNTLEVMSRPWCGFTDLTRYGYFDGQPKWNKTVVTYRIINYTPDMSQSDVDAAKAFKLYSDVFPLDFNQTDSETADIVIMFRPGDHGDFATFDGENGVLAHVFSPGEGNGGDTHFDEDENWTLTSAGMREPSDCLPNHNLSQSLSLHQNLLQRDIFGERATPGRASLCIKFSHSGLESGKSMQLMRMTNRILSFSLKGIITGSLEVKLSCLVILNHSVTSVSLHQSLRATTTGGAEWTLAIQNSFQDSSLELVTEWMLLLRSKISAWLQVIHTFLLAQDKLSTTTNEEEHFTLC</sequence>
<keyword evidence="6" id="KW-0482">Metalloprotease</keyword>
<feature type="domain" description="Peptidase metallopeptidase" evidence="7">
    <location>
        <begin position="31"/>
        <end position="159"/>
    </location>
</feature>
<dbReference type="Proteomes" id="UP001352852">
    <property type="component" value="Unassembled WGS sequence"/>
</dbReference>
<keyword evidence="2" id="KW-0645">Protease</keyword>
<comment type="similarity">
    <text evidence="1">Belongs to the peptidase M10A family.</text>
</comment>
<gene>
    <name evidence="8" type="ORF">CHARACLAT_030828</name>
</gene>
<evidence type="ECO:0000256" key="1">
    <source>
        <dbReference type="ARBA" id="ARBA00010370"/>
    </source>
</evidence>
<keyword evidence="5" id="KW-0862">Zinc</keyword>
<organism evidence="8 9">
    <name type="scientific">Characodon lateralis</name>
    <dbReference type="NCBI Taxonomy" id="208331"/>
    <lineage>
        <taxon>Eukaryota</taxon>
        <taxon>Metazoa</taxon>
        <taxon>Chordata</taxon>
        <taxon>Craniata</taxon>
        <taxon>Vertebrata</taxon>
        <taxon>Euteleostomi</taxon>
        <taxon>Actinopterygii</taxon>
        <taxon>Neopterygii</taxon>
        <taxon>Teleostei</taxon>
        <taxon>Neoteleostei</taxon>
        <taxon>Acanthomorphata</taxon>
        <taxon>Ovalentaria</taxon>
        <taxon>Atherinomorphae</taxon>
        <taxon>Cyprinodontiformes</taxon>
        <taxon>Goodeidae</taxon>
        <taxon>Characodon</taxon>
    </lineage>
</organism>
<evidence type="ECO:0000259" key="7">
    <source>
        <dbReference type="SMART" id="SM00235"/>
    </source>
</evidence>
<protein>
    <recommendedName>
        <fullName evidence="7">Peptidase metallopeptidase domain-containing protein</fullName>
    </recommendedName>
</protein>